<proteinExistence type="predicted"/>
<dbReference type="Proteomes" id="UP000198221">
    <property type="component" value="Chromosome I"/>
</dbReference>
<sequence>MSRAGRNRPKARGIRALSREQRTTVLKRAARLVNEINEAKPQCIEGVATLDRVAELVQIKAQPVPVAVAAQGPAGACLLGEAVKGVIPLKAGGTVRRSPAFNADIWKGAGHLVLFAPQEGILFDPTWDQVSRATGLPRGALIMPVTADQLYTDDVPFQVDGGQVLYRTVQSDSAWRTSYNSQYARLGRFAREAARRALELEGFDEDLVAG</sequence>
<name>A0A1C5JMS8_9ACTN</name>
<gene>
    <name evidence="1" type="ORF">GA0070613_4988</name>
</gene>
<evidence type="ECO:0000313" key="1">
    <source>
        <dbReference type="EMBL" id="SCG71885.1"/>
    </source>
</evidence>
<evidence type="ECO:0000313" key="2">
    <source>
        <dbReference type="Proteomes" id="UP000198221"/>
    </source>
</evidence>
<dbReference type="OrthoDB" id="9932983at2"/>
<reference evidence="2" key="1">
    <citation type="submission" date="2016-06" db="EMBL/GenBank/DDBJ databases">
        <authorList>
            <person name="Varghese N."/>
            <person name="Submissions Spin"/>
        </authorList>
    </citation>
    <scope>NUCLEOTIDE SEQUENCE [LARGE SCALE GENOMIC DNA]</scope>
    <source>
        <strain evidence="2">DSM 43819</strain>
    </source>
</reference>
<keyword evidence="2" id="KW-1185">Reference proteome</keyword>
<protein>
    <submittedName>
        <fullName evidence="1">Uncharacterized protein</fullName>
    </submittedName>
</protein>
<dbReference type="AlphaFoldDB" id="A0A1C5JMS8"/>
<dbReference type="RefSeq" id="WP_089014435.1">
    <property type="nucleotide sequence ID" value="NZ_LT607754.1"/>
</dbReference>
<accession>A0A1C5JMS8</accession>
<organism evidence="1 2">
    <name type="scientific">Micromonospora inositola</name>
    <dbReference type="NCBI Taxonomy" id="47865"/>
    <lineage>
        <taxon>Bacteria</taxon>
        <taxon>Bacillati</taxon>
        <taxon>Actinomycetota</taxon>
        <taxon>Actinomycetes</taxon>
        <taxon>Micromonosporales</taxon>
        <taxon>Micromonosporaceae</taxon>
        <taxon>Micromonospora</taxon>
    </lineage>
</organism>
<dbReference type="EMBL" id="LT607754">
    <property type="protein sequence ID" value="SCG71885.1"/>
    <property type="molecule type" value="Genomic_DNA"/>
</dbReference>